<protein>
    <submittedName>
        <fullName evidence="1">Acyltransferase</fullName>
    </submittedName>
</protein>
<name>A0A5M8QRE9_9BACT</name>
<keyword evidence="2" id="KW-1185">Reference proteome</keyword>
<dbReference type="SUPFAM" id="SSF51161">
    <property type="entry name" value="Trimeric LpxA-like enzymes"/>
    <property type="match status" value="1"/>
</dbReference>
<accession>A0A5M8QRE9</accession>
<dbReference type="RefSeq" id="WP_139014082.1">
    <property type="nucleotide sequence ID" value="NZ_VBSN01000066.1"/>
</dbReference>
<reference evidence="1 2" key="1">
    <citation type="submission" date="2019-05" db="EMBL/GenBank/DDBJ databases">
        <authorList>
            <person name="Qu J.-H."/>
        </authorList>
    </citation>
    <scope>NUCLEOTIDE SEQUENCE [LARGE SCALE GENOMIC DNA]</scope>
    <source>
        <strain evidence="1 2">NS28</strain>
    </source>
</reference>
<evidence type="ECO:0000313" key="2">
    <source>
        <dbReference type="Proteomes" id="UP000323994"/>
    </source>
</evidence>
<dbReference type="AlphaFoldDB" id="A0A5M8QRE9"/>
<dbReference type="CDD" id="cd04647">
    <property type="entry name" value="LbH_MAT_like"/>
    <property type="match status" value="1"/>
</dbReference>
<dbReference type="PANTHER" id="PTHR23416">
    <property type="entry name" value="SIALIC ACID SYNTHASE-RELATED"/>
    <property type="match status" value="1"/>
</dbReference>
<dbReference type="OrthoDB" id="9814490at2"/>
<keyword evidence="1" id="KW-0012">Acyltransferase</keyword>
<sequence length="249" mass="28375">MDLIRKLTGYINIIIYQLQYKYLFSGSIVIVKPGSSCYIERNVKIVNSKITVCSGSTLEIKKNTKINKAVLYVEGKLTVEPDCIIENGDSPGKATILIYNGGLLEIDNNTRLRCKIWIRYGGKVKIGKYTNINEGTEIRSDDQIHIGDFCMISYNCVIWDTNTHNIYPDEERRKLTVNYYPKFGHEIEKPKTAKIYIGNDCWIGREAVILKGVTIKNSVVVGYRTMLSKGIIEDNKTVIQDISYRVLDK</sequence>
<keyword evidence="1" id="KW-0808">Transferase</keyword>
<proteinExistence type="predicted"/>
<dbReference type="InterPro" id="IPR011004">
    <property type="entry name" value="Trimer_LpxA-like_sf"/>
</dbReference>
<comment type="caution">
    <text evidence="1">The sequence shown here is derived from an EMBL/GenBank/DDBJ whole genome shotgun (WGS) entry which is preliminary data.</text>
</comment>
<dbReference type="Proteomes" id="UP000323994">
    <property type="component" value="Unassembled WGS sequence"/>
</dbReference>
<dbReference type="GO" id="GO:0016746">
    <property type="term" value="F:acyltransferase activity"/>
    <property type="evidence" value="ECO:0007669"/>
    <property type="project" value="UniProtKB-KW"/>
</dbReference>
<organism evidence="1 2">
    <name type="scientific">Dyadobacter flavalbus</name>
    <dbReference type="NCBI Taxonomy" id="2579942"/>
    <lineage>
        <taxon>Bacteria</taxon>
        <taxon>Pseudomonadati</taxon>
        <taxon>Bacteroidota</taxon>
        <taxon>Cytophagia</taxon>
        <taxon>Cytophagales</taxon>
        <taxon>Spirosomataceae</taxon>
        <taxon>Dyadobacter</taxon>
    </lineage>
</organism>
<dbReference type="EMBL" id="VBSN01000066">
    <property type="protein sequence ID" value="KAA6436762.1"/>
    <property type="molecule type" value="Genomic_DNA"/>
</dbReference>
<gene>
    <name evidence="1" type="ORF">FEM33_21760</name>
</gene>
<dbReference type="Gene3D" id="2.160.10.10">
    <property type="entry name" value="Hexapeptide repeat proteins"/>
    <property type="match status" value="1"/>
</dbReference>
<evidence type="ECO:0000313" key="1">
    <source>
        <dbReference type="EMBL" id="KAA6436762.1"/>
    </source>
</evidence>
<dbReference type="InterPro" id="IPR051159">
    <property type="entry name" value="Hexapeptide_acetyltransf"/>
</dbReference>